<dbReference type="FunFam" id="3.10.20.370:FF:000001">
    <property type="entry name" value="Retrovirus-related Pol polyprotein from transposon 17.6-like protein"/>
    <property type="match status" value="1"/>
</dbReference>
<feature type="signal peptide" evidence="10">
    <location>
        <begin position="1"/>
        <end position="24"/>
    </location>
</feature>
<evidence type="ECO:0000259" key="12">
    <source>
        <dbReference type="PROSITE" id="PS50878"/>
    </source>
</evidence>
<dbReference type="InterPro" id="IPR000477">
    <property type="entry name" value="RT_dom"/>
</dbReference>
<dbReference type="Gene3D" id="3.10.20.370">
    <property type="match status" value="1"/>
</dbReference>
<dbReference type="FunFam" id="3.30.70.270:FF:000026">
    <property type="entry name" value="Transposon Ty3-G Gag-Pol polyprotein"/>
    <property type="match status" value="1"/>
</dbReference>
<dbReference type="SMART" id="SM00409">
    <property type="entry name" value="IG"/>
    <property type="match status" value="7"/>
</dbReference>
<evidence type="ECO:0000256" key="4">
    <source>
        <dbReference type="ARBA" id="ARBA00022759"/>
    </source>
</evidence>
<evidence type="ECO:0000256" key="9">
    <source>
        <dbReference type="SAM" id="Phobius"/>
    </source>
</evidence>
<evidence type="ECO:0000256" key="1">
    <source>
        <dbReference type="ARBA" id="ARBA00022679"/>
    </source>
</evidence>
<feature type="domain" description="Ig-like" evidence="11">
    <location>
        <begin position="598"/>
        <end position="684"/>
    </location>
</feature>
<feature type="domain" description="Ig-like" evidence="11">
    <location>
        <begin position="412"/>
        <end position="503"/>
    </location>
</feature>
<dbReference type="InterPro" id="IPR003599">
    <property type="entry name" value="Ig_sub"/>
</dbReference>
<feature type="transmembrane region" description="Helical" evidence="9">
    <location>
        <begin position="712"/>
        <end position="733"/>
    </location>
</feature>
<keyword evidence="14" id="KW-1185">Reference proteome</keyword>
<protein>
    <recommendedName>
        <fullName evidence="15">Reverse transcriptase</fullName>
    </recommendedName>
</protein>
<evidence type="ECO:0008006" key="15">
    <source>
        <dbReference type="Google" id="ProtNLM"/>
    </source>
</evidence>
<feature type="chain" id="PRO_5043910822" description="Reverse transcriptase" evidence="10">
    <location>
        <begin position="25"/>
        <end position="1131"/>
    </location>
</feature>
<dbReference type="CDD" id="cd01647">
    <property type="entry name" value="RT_LTR"/>
    <property type="match status" value="1"/>
</dbReference>
<dbReference type="GO" id="GO:0004519">
    <property type="term" value="F:endonuclease activity"/>
    <property type="evidence" value="ECO:0007669"/>
    <property type="project" value="UniProtKB-KW"/>
</dbReference>
<dbReference type="InterPro" id="IPR007110">
    <property type="entry name" value="Ig-like_dom"/>
</dbReference>
<dbReference type="FunFam" id="2.60.40.10:FF:000032">
    <property type="entry name" value="palladin isoform X1"/>
    <property type="match status" value="1"/>
</dbReference>
<dbReference type="Pfam" id="PF07679">
    <property type="entry name" value="I-set"/>
    <property type="match status" value="2"/>
</dbReference>
<dbReference type="CDD" id="cd00096">
    <property type="entry name" value="Ig"/>
    <property type="match status" value="1"/>
</dbReference>
<dbReference type="InterPro" id="IPR050951">
    <property type="entry name" value="Retrovirus_Pol_polyprotein"/>
</dbReference>
<dbReference type="InterPro" id="IPR043502">
    <property type="entry name" value="DNA/RNA_pol_sf"/>
</dbReference>
<dbReference type="CDD" id="cd09274">
    <property type="entry name" value="RNase_HI_RT_Ty3"/>
    <property type="match status" value="1"/>
</dbReference>
<evidence type="ECO:0000256" key="8">
    <source>
        <dbReference type="ARBA" id="ARBA00023319"/>
    </source>
</evidence>
<keyword evidence="4" id="KW-0255">Endonuclease</keyword>
<dbReference type="EMBL" id="JAFNEN010000420">
    <property type="protein sequence ID" value="KAG8183345.1"/>
    <property type="molecule type" value="Genomic_DNA"/>
</dbReference>
<reference evidence="13 14" key="1">
    <citation type="journal article" date="2022" name="Nat. Ecol. Evol.">
        <title>A masculinizing supergene underlies an exaggerated male reproductive morph in a spider.</title>
        <authorList>
            <person name="Hendrickx F."/>
            <person name="De Corte Z."/>
            <person name="Sonet G."/>
            <person name="Van Belleghem S.M."/>
            <person name="Kostlbacher S."/>
            <person name="Vangestel C."/>
        </authorList>
    </citation>
    <scope>NUCLEOTIDE SEQUENCE [LARGE SCALE GENOMIC DNA]</scope>
    <source>
        <strain evidence="13">W744_W776</strain>
    </source>
</reference>
<evidence type="ECO:0000256" key="3">
    <source>
        <dbReference type="ARBA" id="ARBA00022722"/>
    </source>
</evidence>
<comment type="caution">
    <text evidence="13">The sequence shown here is derived from an EMBL/GenBank/DDBJ whole genome shotgun (WGS) entry which is preliminary data.</text>
</comment>
<keyword evidence="7" id="KW-1015">Disulfide bond</keyword>
<feature type="domain" description="Reverse transcriptase" evidence="12">
    <location>
        <begin position="741"/>
        <end position="919"/>
    </location>
</feature>
<evidence type="ECO:0000256" key="10">
    <source>
        <dbReference type="SAM" id="SignalP"/>
    </source>
</evidence>
<dbReference type="Pfam" id="PF00078">
    <property type="entry name" value="RVT_1"/>
    <property type="match status" value="1"/>
</dbReference>
<keyword evidence="10" id="KW-0732">Signal</keyword>
<keyword evidence="9" id="KW-0472">Membrane</keyword>
<dbReference type="Gene3D" id="2.60.40.10">
    <property type="entry name" value="Immunoglobulins"/>
    <property type="match status" value="7"/>
</dbReference>
<sequence length="1131" mass="125002">MDTITLARLVCFVAGLLFIPGAQLQDSYYFQPHPQDQNVRKGQSATLECGVSNSKHVVFYWTLDGDPLANTSRRFQQGRNLHFTRVDPAKDAGEFKCIATNVTTGISLASQGAQLNILWIGDQARVVLQSPDNPADLKPGGEMVLRCKTEGSSEVRFEWFHNGLRMFRNERVSFRNKRLQVAGLSPADNGIYSCRAASDVGVVDSADNFALMLHSDTAAHIKLLPKDIIAIKNGTASFDCVFENAAAVEWYTQTNDVPLSNNSRFTIFPNGSLSISSILSSDEGIYKCVGISDISKEAPQQTYAARLKLAYIESFGESPFEPPIGQDELKVVPLGSQFEITCVKPGGRPKVRVWWEDPDGRIISDTGRIRVDDTQLIVDGAKKTDTGNYTCSAENVAATERTSLYFYVAAAPTISIPPASLVTEEGDSAMFSCEFNGSPYPVTRVTWLKDGNPLRERPGSTSVHPHNGTLVINRVGMADAGEYSCVVDTNGFPSVVSEEAKLVVKEQLKFVPPPVSTRLELGATTKIYCKARGSSAPVVRWKKMGQPFFQWPSHINDDNGTLTFKGVSNDDAGKYICIATSSQGIINATINVDVVVMPKFVVEPIDTQAYEGYPTMLHCQANGDPTPAVQWDKNNVMGNFDQKRFQVMDNGTLYVSEVHMEDEGKYGCTVGNSGGFRRAEVLLNVKSAEYYSPNNAGRGLDNGEETTMSKTVGVTLGAAGLYMGLVIGLMVFCRMRRARKKARLLAEATAEEWATPVVPVVKRDGSIRLCGDYRCTVNKSVKPYTYPLPTVNEVLSTVAGGKVFSKLDLSQAYLQLPVDDATSRLLTLNTHKGLFRVKRLPFGVSIAVAIFQKKMEEVFAGVDGVLPYLDDIYITGTDMTSHNLKLEEVLQRLDQAGLRLKREKCCFALPEIVLLGFRVNARGIQPTVDKVKAIHEAPSPTNVVELQAFLGLLNFYGSFLKRRSDILEPLHKLLQKDVPWEWTAEHEEAYKASKGLLTTDDLLVHYDEKLPLILTSDASSYGLGSVLSHLLPNGKEAPVAYYSRTMTKTERNYSQTDKEALAILAGVKKFHSYLLGRRFRIVTDHRPLLGIFNSTKPIPQMISPRVLRWSLSLQAYDYELEYRKGKDIVFL</sequence>
<name>A0AAV6UFV0_9ARAC</name>
<gene>
    <name evidence="13" type="ORF">JTE90_013036</name>
</gene>
<dbReference type="SMART" id="SM00408">
    <property type="entry name" value="IGc2"/>
    <property type="match status" value="7"/>
</dbReference>
<dbReference type="GO" id="GO:0003964">
    <property type="term" value="F:RNA-directed DNA polymerase activity"/>
    <property type="evidence" value="ECO:0007669"/>
    <property type="project" value="UniProtKB-KW"/>
</dbReference>
<dbReference type="InterPro" id="IPR013098">
    <property type="entry name" value="Ig_I-set"/>
</dbReference>
<feature type="domain" description="Ig-like" evidence="11">
    <location>
        <begin position="124"/>
        <end position="210"/>
    </location>
</feature>
<evidence type="ECO:0000256" key="5">
    <source>
        <dbReference type="ARBA" id="ARBA00022801"/>
    </source>
</evidence>
<feature type="domain" description="Ig-like" evidence="11">
    <location>
        <begin position="322"/>
        <end position="403"/>
    </location>
</feature>
<dbReference type="PANTHER" id="PTHR37984">
    <property type="entry name" value="PROTEIN CBG26694"/>
    <property type="match status" value="1"/>
</dbReference>
<dbReference type="Gene3D" id="3.30.70.270">
    <property type="match status" value="2"/>
</dbReference>
<dbReference type="InterPro" id="IPR036179">
    <property type="entry name" value="Ig-like_dom_sf"/>
</dbReference>
<dbReference type="PROSITE" id="PS50835">
    <property type="entry name" value="IG_LIKE"/>
    <property type="match status" value="6"/>
</dbReference>
<keyword evidence="6" id="KW-0695">RNA-directed DNA polymerase</keyword>
<evidence type="ECO:0000313" key="13">
    <source>
        <dbReference type="EMBL" id="KAG8183345.1"/>
    </source>
</evidence>
<dbReference type="InterPro" id="IPR003598">
    <property type="entry name" value="Ig_sub2"/>
</dbReference>
<keyword evidence="5" id="KW-0378">Hydrolase</keyword>
<dbReference type="Pfam" id="PF17917">
    <property type="entry name" value="RT_RNaseH"/>
    <property type="match status" value="1"/>
</dbReference>
<organism evidence="13 14">
    <name type="scientific">Oedothorax gibbosus</name>
    <dbReference type="NCBI Taxonomy" id="931172"/>
    <lineage>
        <taxon>Eukaryota</taxon>
        <taxon>Metazoa</taxon>
        <taxon>Ecdysozoa</taxon>
        <taxon>Arthropoda</taxon>
        <taxon>Chelicerata</taxon>
        <taxon>Arachnida</taxon>
        <taxon>Araneae</taxon>
        <taxon>Araneomorphae</taxon>
        <taxon>Entelegynae</taxon>
        <taxon>Araneoidea</taxon>
        <taxon>Linyphiidae</taxon>
        <taxon>Erigoninae</taxon>
        <taxon>Oedothorax</taxon>
    </lineage>
</organism>
<dbReference type="Pfam" id="PF13927">
    <property type="entry name" value="Ig_3"/>
    <property type="match status" value="5"/>
</dbReference>
<dbReference type="Proteomes" id="UP000827092">
    <property type="component" value="Unassembled WGS sequence"/>
</dbReference>
<dbReference type="PROSITE" id="PS50878">
    <property type="entry name" value="RT_POL"/>
    <property type="match status" value="1"/>
</dbReference>
<dbReference type="Gene3D" id="3.10.10.10">
    <property type="entry name" value="HIV Type 1 Reverse Transcriptase, subunit A, domain 1"/>
    <property type="match status" value="1"/>
</dbReference>
<evidence type="ECO:0000256" key="6">
    <source>
        <dbReference type="ARBA" id="ARBA00022918"/>
    </source>
</evidence>
<keyword evidence="8" id="KW-0393">Immunoglobulin domain</keyword>
<keyword evidence="3" id="KW-0540">Nuclease</keyword>
<keyword evidence="2" id="KW-0548">Nucleotidyltransferase</keyword>
<evidence type="ECO:0000313" key="14">
    <source>
        <dbReference type="Proteomes" id="UP000827092"/>
    </source>
</evidence>
<evidence type="ECO:0000256" key="2">
    <source>
        <dbReference type="ARBA" id="ARBA00022695"/>
    </source>
</evidence>
<proteinExistence type="predicted"/>
<feature type="domain" description="Ig-like" evidence="11">
    <location>
        <begin position="512"/>
        <end position="593"/>
    </location>
</feature>
<dbReference type="InterPro" id="IPR041373">
    <property type="entry name" value="RT_RNaseH"/>
</dbReference>
<feature type="domain" description="Ig-like" evidence="11">
    <location>
        <begin position="20"/>
        <end position="116"/>
    </location>
</feature>
<dbReference type="InterPro" id="IPR013783">
    <property type="entry name" value="Ig-like_fold"/>
</dbReference>
<dbReference type="InterPro" id="IPR043128">
    <property type="entry name" value="Rev_trsase/Diguanyl_cyclase"/>
</dbReference>
<evidence type="ECO:0000259" key="11">
    <source>
        <dbReference type="PROSITE" id="PS50835"/>
    </source>
</evidence>
<keyword evidence="9" id="KW-0812">Transmembrane</keyword>
<accession>A0AAV6UFV0</accession>
<dbReference type="SUPFAM" id="SSF56672">
    <property type="entry name" value="DNA/RNA polymerases"/>
    <property type="match status" value="1"/>
</dbReference>
<dbReference type="PANTHER" id="PTHR37984:SF12">
    <property type="entry name" value="RIBONUCLEASE H"/>
    <property type="match status" value="1"/>
</dbReference>
<dbReference type="AlphaFoldDB" id="A0AAV6UFV0"/>
<keyword evidence="9" id="KW-1133">Transmembrane helix</keyword>
<keyword evidence="1" id="KW-0808">Transferase</keyword>
<dbReference type="SUPFAM" id="SSF48726">
    <property type="entry name" value="Immunoglobulin"/>
    <property type="match status" value="7"/>
</dbReference>
<evidence type="ECO:0000256" key="7">
    <source>
        <dbReference type="ARBA" id="ARBA00023157"/>
    </source>
</evidence>